<evidence type="ECO:0000313" key="1">
    <source>
        <dbReference type="EMBL" id="GKX68171.1"/>
    </source>
</evidence>
<gene>
    <name evidence="1" type="ORF">rsdtw13_34290</name>
</gene>
<dbReference type="EMBL" id="BROD01000001">
    <property type="protein sequence ID" value="GKX68171.1"/>
    <property type="molecule type" value="Genomic_DNA"/>
</dbReference>
<dbReference type="Proteomes" id="UP001058074">
    <property type="component" value="Unassembled WGS sequence"/>
</dbReference>
<evidence type="ECO:0000313" key="2">
    <source>
        <dbReference type="Proteomes" id="UP001058074"/>
    </source>
</evidence>
<comment type="caution">
    <text evidence="1">The sequence shown here is derived from an EMBL/GenBank/DDBJ whole genome shotgun (WGS) entry which is preliminary data.</text>
</comment>
<sequence length="395" mass="46057">MEEKLYTAGIFANKAGVTIRTIRFYDKQGLLRPSAYSDSGYRLYTDSDFAKLQRILTLKYIGFSLADIKTAIDKSDAESNLKTSLQMQKEAMHNKIAHMKLVIDAIDKAEDMVNTSENLDWDKVIDIIRVINAEKSILEQYRNSSNLVKRINIHDKFSVNKTGWYKWLMSKFRLASNMKVLELGCGNGVMWQYYINEVPESCEIMLTDLSEGMLNDTRLNLKEYVDRFNFKLADAHNIPFKDESFDVVIADHMLFYCNDRRKVFEEVQRVLKKGGYFYCSTVGKGHMKDLEKLLYSFHKDLVMSEFDIASEFGLENGENQLSEFFQQVKRYDYEDNLLVTEAEPLVQYVYSTHGNVNEVLKDRREQFEEYVEEEMHKAGSIFITKKSGLFESRKL</sequence>
<organism evidence="1 2">
    <name type="scientific">Inconstantimicrobium mannanitabidum</name>
    <dbReference type="NCBI Taxonomy" id="1604901"/>
    <lineage>
        <taxon>Bacteria</taxon>
        <taxon>Bacillati</taxon>
        <taxon>Bacillota</taxon>
        <taxon>Clostridia</taxon>
        <taxon>Eubacteriales</taxon>
        <taxon>Clostridiaceae</taxon>
        <taxon>Inconstantimicrobium</taxon>
    </lineage>
</organism>
<keyword evidence="2" id="KW-1185">Reference proteome</keyword>
<accession>A0ACB5RGF4</accession>
<protein>
    <submittedName>
        <fullName evidence="1">MerR family transcriptional regulator</fullName>
    </submittedName>
</protein>
<proteinExistence type="predicted"/>
<reference evidence="1" key="1">
    <citation type="journal article" date="2025" name="Int. J. Syst. Evol. Microbiol.">
        <title>Inconstantimicrobium mannanitabidum sp. nov., a novel member of the family Clostridiaceae isolated from anoxic soil under the treatment of reductive soil disinfestation.</title>
        <authorList>
            <person name="Ueki A."/>
            <person name="Tonouchi A."/>
            <person name="Honma S."/>
            <person name="Kaku N."/>
            <person name="Ueki K."/>
        </authorList>
    </citation>
    <scope>NUCLEOTIDE SEQUENCE</scope>
    <source>
        <strain evidence="1">TW13</strain>
    </source>
</reference>
<name>A0ACB5RGF4_9CLOT</name>